<keyword evidence="1" id="KW-0812">Transmembrane</keyword>
<dbReference type="Pfam" id="PF00078">
    <property type="entry name" value="RVT_1"/>
    <property type="match status" value="1"/>
</dbReference>
<proteinExistence type="predicted"/>
<evidence type="ECO:0000259" key="2">
    <source>
        <dbReference type="Pfam" id="PF00078"/>
    </source>
</evidence>
<dbReference type="InterPro" id="IPR036691">
    <property type="entry name" value="Endo/exonu/phosph_ase_sf"/>
</dbReference>
<gene>
    <name evidence="3" type="ORF">TSUD_65640</name>
</gene>
<dbReference type="SUPFAM" id="SSF56219">
    <property type="entry name" value="DNase I-like"/>
    <property type="match status" value="1"/>
</dbReference>
<keyword evidence="1" id="KW-0472">Membrane</keyword>
<feature type="domain" description="Reverse transcriptase" evidence="2">
    <location>
        <begin position="482"/>
        <end position="653"/>
    </location>
</feature>
<dbReference type="SUPFAM" id="SSF56672">
    <property type="entry name" value="DNA/RNA polymerases"/>
    <property type="match status" value="1"/>
</dbReference>
<dbReference type="PANTHER" id="PTHR33116:SF78">
    <property type="entry name" value="OS12G0587133 PROTEIN"/>
    <property type="match status" value="1"/>
</dbReference>
<dbReference type="InterPro" id="IPR043502">
    <property type="entry name" value="DNA/RNA_pol_sf"/>
</dbReference>
<dbReference type="InterPro" id="IPR000477">
    <property type="entry name" value="RT_dom"/>
</dbReference>
<dbReference type="AlphaFoldDB" id="A0A2Z6MCX4"/>
<organism evidence="3 4">
    <name type="scientific">Trifolium subterraneum</name>
    <name type="common">Subterranean clover</name>
    <dbReference type="NCBI Taxonomy" id="3900"/>
    <lineage>
        <taxon>Eukaryota</taxon>
        <taxon>Viridiplantae</taxon>
        <taxon>Streptophyta</taxon>
        <taxon>Embryophyta</taxon>
        <taxon>Tracheophyta</taxon>
        <taxon>Spermatophyta</taxon>
        <taxon>Magnoliopsida</taxon>
        <taxon>eudicotyledons</taxon>
        <taxon>Gunneridae</taxon>
        <taxon>Pentapetalae</taxon>
        <taxon>rosids</taxon>
        <taxon>fabids</taxon>
        <taxon>Fabales</taxon>
        <taxon>Fabaceae</taxon>
        <taxon>Papilionoideae</taxon>
        <taxon>50 kb inversion clade</taxon>
        <taxon>NPAAA clade</taxon>
        <taxon>Hologalegina</taxon>
        <taxon>IRL clade</taxon>
        <taxon>Trifolieae</taxon>
        <taxon>Trifolium</taxon>
    </lineage>
</organism>
<dbReference type="Gene3D" id="3.60.10.10">
    <property type="entry name" value="Endonuclease/exonuclease/phosphatase"/>
    <property type="match status" value="1"/>
</dbReference>
<accession>A0A2Z6MCX4</accession>
<dbReference type="OrthoDB" id="1743609at2759"/>
<dbReference type="PANTHER" id="PTHR33116">
    <property type="entry name" value="REVERSE TRANSCRIPTASE ZINC-BINDING DOMAIN-CONTAINING PROTEIN-RELATED-RELATED"/>
    <property type="match status" value="1"/>
</dbReference>
<keyword evidence="4" id="KW-1185">Reference proteome</keyword>
<evidence type="ECO:0000256" key="1">
    <source>
        <dbReference type="SAM" id="Phobius"/>
    </source>
</evidence>
<dbReference type="EMBL" id="DF973428">
    <property type="protein sequence ID" value="GAU30554.1"/>
    <property type="molecule type" value="Genomic_DNA"/>
</dbReference>
<keyword evidence="1" id="KW-1133">Transmembrane helix</keyword>
<name>A0A2Z6MCX4_TRISU</name>
<dbReference type="CDD" id="cd01650">
    <property type="entry name" value="RT_nLTR_like"/>
    <property type="match status" value="1"/>
</dbReference>
<evidence type="ECO:0000313" key="4">
    <source>
        <dbReference type="Proteomes" id="UP000242715"/>
    </source>
</evidence>
<protein>
    <recommendedName>
        <fullName evidence="2">Reverse transcriptase domain-containing protein</fullName>
    </recommendedName>
</protein>
<sequence length="1020" mass="116562">MKMVSYNIRGLGAVEKKRAIRKLCLEKRLNILCIQESKLEVVDIDLIRFLWGSDAVNFSFQPSVGASGGIITMWDPSSVCVLFTIRLQHCVIIGGHFIKDNFPFCLANVYVSCEASGRALLWQALEGKISHFVNMAWCVVGAFNAVRGSEERSGRSSSPIQNSVVEYSDFNSFIENNFLIGLPLGGRKFTCFPNCIQEALPRTLSDHCPVQLSIDELNWGPKPHRMLKCWADIPGYHDFVKERWLSFQVHGWSGHILKTKLKFIKAELRNWHLNHTANLDGKIRDAKNRLEEFDVIGETRRLDTNEELELHSVQENIVSFSKLQASMLWQKSRVNWLKEGDANSKFFHGLMSSRRQSNTIISLQAVGRVVEGVEEVRWEVFQHFCNHFRKQTVSRPDIQGLSFKTISEDNSAELVKPFLLDEIKAAVWDCDSYKCPGSDGVNIGFFKDFWDLLKVDLLNFFAEFHRNGVLTKGINSTFIALIPKVDCPLKVSEFRPIALVSSIYKILAKVLANRLRNVIGNVLGESQTTFIKDRQILDGILIANEVVDDARRGKKDLLLFKVDFEKAYDSVDWGYLDEVMFKDEFSESLARLDYGMCHYRNCFSIAEGFNIMMTAMVSNNLFTPYSIGPRQEVKISHLQFADDTLLVGGDPRKLCFWHPLVDRIRRRLSGWKCKNLSFGGRLILLKSVLSSIPVYFLSFFKAPSGIISTLESIFCHFFWGGCEANRKIAWIKWDTICLNRENGGLGVRRLKEFNISLLGKWVWRCLVENDSLWSLVLRAKYGEEGGRVRFSEGVGSSWWRGLNSVRSGVGLRDDRWLLDNIRRKVGGGRGSLFWLDPWLEDSPLNRSSSRLYVLAVDKNISVADMFAAGWGVGGEAWKWRRRLFAWEEELVAGCIARLSYVSLQAGDPDSWVWQLHNSGCYSVKSAYSYLTASEVRLNENFDKFLWLRSVPLKCDVYSRLWLMILQWLGVSTALQGELNAHSIQFSGLGSNQKTSFIGLTVIWVATLYLIWRDRNNRLFK</sequence>
<dbReference type="Proteomes" id="UP000242715">
    <property type="component" value="Unassembled WGS sequence"/>
</dbReference>
<reference evidence="4" key="1">
    <citation type="journal article" date="2017" name="Front. Plant Sci.">
        <title>Climate Clever Clovers: New Paradigm to Reduce the Environmental Footprint of Ruminants by Breeding Low Methanogenic Forages Utilizing Haplotype Variation.</title>
        <authorList>
            <person name="Kaur P."/>
            <person name="Appels R."/>
            <person name="Bayer P.E."/>
            <person name="Keeble-Gagnere G."/>
            <person name="Wang J."/>
            <person name="Hirakawa H."/>
            <person name="Shirasawa K."/>
            <person name="Vercoe P."/>
            <person name="Stefanova K."/>
            <person name="Durmic Z."/>
            <person name="Nichols P."/>
            <person name="Revell C."/>
            <person name="Isobe S.N."/>
            <person name="Edwards D."/>
            <person name="Erskine W."/>
        </authorList>
    </citation>
    <scope>NUCLEOTIDE SEQUENCE [LARGE SCALE GENOMIC DNA]</scope>
    <source>
        <strain evidence="4">cv. Daliak</strain>
    </source>
</reference>
<feature type="transmembrane region" description="Helical" evidence="1">
    <location>
        <begin position="994"/>
        <end position="1011"/>
    </location>
</feature>
<evidence type="ECO:0000313" key="3">
    <source>
        <dbReference type="EMBL" id="GAU30554.1"/>
    </source>
</evidence>